<comment type="subcellular location">
    <subcellularLocation>
        <location evidence="1">Cytoplasm</location>
        <location evidence="1">Perinuclear region</location>
    </subcellularLocation>
</comment>
<feature type="domain" description="RabBD" evidence="3">
    <location>
        <begin position="4"/>
        <end position="122"/>
    </location>
</feature>
<keyword evidence="2" id="KW-0963">Cytoplasm</keyword>
<dbReference type="FunFam" id="3.30.40.10:FF:000018">
    <property type="entry name" value="Synaptotagmin-like 5, isoform CRA_a"/>
    <property type="match status" value="1"/>
</dbReference>
<dbReference type="GO" id="GO:0006886">
    <property type="term" value="P:intracellular protein transport"/>
    <property type="evidence" value="ECO:0007669"/>
    <property type="project" value="InterPro"/>
</dbReference>
<evidence type="ECO:0000256" key="1">
    <source>
        <dbReference type="ARBA" id="ARBA00004556"/>
    </source>
</evidence>
<dbReference type="Ensembl" id="ENSVKKT00000027611.1">
    <property type="protein sequence ID" value="ENSVKKP00000026951.1"/>
    <property type="gene ID" value="ENSVKKG00000017570.1"/>
</dbReference>
<dbReference type="PROSITE" id="PS50916">
    <property type="entry name" value="RABBD"/>
    <property type="match status" value="1"/>
</dbReference>
<reference evidence="4" key="1">
    <citation type="submission" date="2025-08" db="UniProtKB">
        <authorList>
            <consortium name="Ensembl"/>
        </authorList>
    </citation>
    <scope>IDENTIFICATION</scope>
</reference>
<dbReference type="PANTHER" id="PTHR14555">
    <property type="entry name" value="MYELIN-ASSOCIATED OLIGODENDROCYTIC BASIC PROTEIN MOBP -RELATED"/>
    <property type="match status" value="1"/>
</dbReference>
<dbReference type="Pfam" id="PF02318">
    <property type="entry name" value="FYVE_2"/>
    <property type="match status" value="1"/>
</dbReference>
<dbReference type="GO" id="GO:0003779">
    <property type="term" value="F:actin binding"/>
    <property type="evidence" value="ECO:0007669"/>
    <property type="project" value="TreeGrafter"/>
</dbReference>
<dbReference type="Gene3D" id="3.30.40.10">
    <property type="entry name" value="Zinc/RING finger domain, C3HC4 (zinc finger)"/>
    <property type="match status" value="1"/>
</dbReference>
<dbReference type="OMA" id="YAKPKLH"/>
<dbReference type="AlphaFoldDB" id="A0A8D2LU19"/>
<accession>A0A8D2LU19</accession>
<evidence type="ECO:0000256" key="2">
    <source>
        <dbReference type="ARBA" id="ARBA00022490"/>
    </source>
</evidence>
<dbReference type="InterPro" id="IPR010911">
    <property type="entry name" value="Rab_BD"/>
</dbReference>
<evidence type="ECO:0000313" key="5">
    <source>
        <dbReference type="Proteomes" id="UP000694545"/>
    </source>
</evidence>
<organism evidence="4 5">
    <name type="scientific">Varanus komodoensis</name>
    <name type="common">Komodo dragon</name>
    <dbReference type="NCBI Taxonomy" id="61221"/>
    <lineage>
        <taxon>Eukaryota</taxon>
        <taxon>Metazoa</taxon>
        <taxon>Chordata</taxon>
        <taxon>Craniata</taxon>
        <taxon>Vertebrata</taxon>
        <taxon>Euteleostomi</taxon>
        <taxon>Lepidosauria</taxon>
        <taxon>Squamata</taxon>
        <taxon>Bifurcata</taxon>
        <taxon>Unidentata</taxon>
        <taxon>Episquamata</taxon>
        <taxon>Toxicofera</taxon>
        <taxon>Anguimorpha</taxon>
        <taxon>Paleoanguimorpha</taxon>
        <taxon>Varanoidea</taxon>
        <taxon>Varanidae</taxon>
        <taxon>Varanus</taxon>
    </lineage>
</organism>
<reference evidence="4" key="2">
    <citation type="submission" date="2025-09" db="UniProtKB">
        <authorList>
            <consortium name="Ensembl"/>
        </authorList>
    </citation>
    <scope>IDENTIFICATION</scope>
</reference>
<sequence>MSEDFDLSLLKGLEQGVILDVLYRDQILRKVDEERIRKMKTQLQQRQWKGAKSASSEYQKKSCARCQKSLGVLFSRGAVCSGCSHQVCTGCRVKLNPYHWKCTFCYAHEEIKVKTGEWFFEKRARKFPAEGRHETAGAKLLKTYQKLR</sequence>
<dbReference type="GO" id="GO:0030864">
    <property type="term" value="C:cortical actin cytoskeleton"/>
    <property type="evidence" value="ECO:0007669"/>
    <property type="project" value="TreeGrafter"/>
</dbReference>
<dbReference type="InterPro" id="IPR051745">
    <property type="entry name" value="Intracell_Transport_Effector"/>
</dbReference>
<evidence type="ECO:0000313" key="4">
    <source>
        <dbReference type="Ensembl" id="ENSVKKP00000026951.1"/>
    </source>
</evidence>
<name>A0A8D2LU19_VARKO</name>
<proteinExistence type="predicted"/>
<dbReference type="InterPro" id="IPR013083">
    <property type="entry name" value="Znf_RING/FYVE/PHD"/>
</dbReference>
<dbReference type="Proteomes" id="UP000694545">
    <property type="component" value="Unplaced"/>
</dbReference>
<evidence type="ECO:0000259" key="3">
    <source>
        <dbReference type="PROSITE" id="PS50916"/>
    </source>
</evidence>
<dbReference type="InterPro" id="IPR041282">
    <property type="entry name" value="FYVE_2"/>
</dbReference>
<dbReference type="GO" id="GO:0017022">
    <property type="term" value="F:myosin binding"/>
    <property type="evidence" value="ECO:0007669"/>
    <property type="project" value="TreeGrafter"/>
</dbReference>
<dbReference type="GO" id="GO:0031267">
    <property type="term" value="F:small GTPase binding"/>
    <property type="evidence" value="ECO:0007669"/>
    <property type="project" value="InterPro"/>
</dbReference>
<protein>
    <recommendedName>
        <fullName evidence="3">RabBD domain-containing protein</fullName>
    </recommendedName>
</protein>
<dbReference type="GO" id="GO:0048471">
    <property type="term" value="C:perinuclear region of cytoplasm"/>
    <property type="evidence" value="ECO:0007669"/>
    <property type="project" value="UniProtKB-SubCell"/>
</dbReference>
<dbReference type="PANTHER" id="PTHR14555:SF6">
    <property type="entry name" value="RAB EFFECTOR MYRIP"/>
    <property type="match status" value="1"/>
</dbReference>
<dbReference type="InterPro" id="IPR011011">
    <property type="entry name" value="Znf_FYVE_PHD"/>
</dbReference>
<keyword evidence="5" id="KW-1185">Reference proteome</keyword>
<dbReference type="SUPFAM" id="SSF57903">
    <property type="entry name" value="FYVE/PHD zinc finger"/>
    <property type="match status" value="1"/>
</dbReference>